<evidence type="ECO:0000313" key="10">
    <source>
        <dbReference type="Proteomes" id="UP000035489"/>
    </source>
</evidence>
<feature type="domain" description="Cyclic nucleotide-binding" evidence="8">
    <location>
        <begin position="55"/>
        <end position="92"/>
    </location>
</feature>
<dbReference type="GO" id="GO:0000271">
    <property type="term" value="P:polysaccharide biosynthetic process"/>
    <property type="evidence" value="ECO:0007669"/>
    <property type="project" value="InterPro"/>
</dbReference>
<dbReference type="EC" id="2.7.7.13" evidence="2"/>
<dbReference type="SUPFAM" id="SSF51182">
    <property type="entry name" value="RmlC-like cupins"/>
    <property type="match status" value="1"/>
</dbReference>
<dbReference type="RefSeq" id="WP_047190019.1">
    <property type="nucleotide sequence ID" value="NZ_LCYG01000041.1"/>
</dbReference>
<dbReference type="STRING" id="1225564.AA309_15910"/>
<keyword evidence="5" id="KW-0342">GTP-binding</keyword>
<keyword evidence="10" id="KW-1185">Reference proteome</keyword>
<accession>A0A0H1RAS2</accession>
<dbReference type="InterPro" id="IPR029044">
    <property type="entry name" value="Nucleotide-diphossugar_trans"/>
</dbReference>
<gene>
    <name evidence="9" type="primary">cpsB</name>
    <name evidence="9" type="ORF">AA309_15910</name>
</gene>
<feature type="non-terminal residue" evidence="9">
    <location>
        <position position="1"/>
    </location>
</feature>
<dbReference type="GO" id="GO:0009298">
    <property type="term" value="P:GDP-mannose biosynthetic process"/>
    <property type="evidence" value="ECO:0007669"/>
    <property type="project" value="TreeGrafter"/>
</dbReference>
<dbReference type="InterPro" id="IPR054566">
    <property type="entry name" value="ManC/GMP-like_b-helix"/>
</dbReference>
<evidence type="ECO:0000256" key="5">
    <source>
        <dbReference type="ARBA" id="ARBA00023134"/>
    </source>
</evidence>
<dbReference type="CDD" id="cd02213">
    <property type="entry name" value="cupin_PMI_typeII_C"/>
    <property type="match status" value="1"/>
</dbReference>
<dbReference type="PATRIC" id="fig|1225564.3.peg.4266"/>
<name>A0A0H1RAS2_9HYPH</name>
<organism evidence="9 10">
    <name type="scientific">Microvirga vignae</name>
    <dbReference type="NCBI Taxonomy" id="1225564"/>
    <lineage>
        <taxon>Bacteria</taxon>
        <taxon>Pseudomonadati</taxon>
        <taxon>Pseudomonadota</taxon>
        <taxon>Alphaproteobacteria</taxon>
        <taxon>Hyphomicrobiales</taxon>
        <taxon>Methylobacteriaceae</taxon>
        <taxon>Microvirga</taxon>
    </lineage>
</organism>
<dbReference type="Gene3D" id="3.90.550.10">
    <property type="entry name" value="Spore Coat Polysaccharide Biosynthesis Protein SpsA, Chain A"/>
    <property type="match status" value="1"/>
</dbReference>
<dbReference type="GO" id="GO:0005525">
    <property type="term" value="F:GTP binding"/>
    <property type="evidence" value="ECO:0007669"/>
    <property type="project" value="UniProtKB-KW"/>
</dbReference>
<keyword evidence="3 9" id="KW-0548">Nucleotidyltransferase</keyword>
<evidence type="ECO:0000256" key="1">
    <source>
        <dbReference type="ARBA" id="ARBA00006115"/>
    </source>
</evidence>
<dbReference type="Pfam" id="PF22640">
    <property type="entry name" value="ManC_GMP_beta-helix"/>
    <property type="match status" value="1"/>
</dbReference>
<dbReference type="InterPro" id="IPR014710">
    <property type="entry name" value="RmlC-like_jellyroll"/>
</dbReference>
<dbReference type="AlphaFoldDB" id="A0A0H1RAS2"/>
<evidence type="ECO:0000256" key="7">
    <source>
        <dbReference type="RuleBase" id="RU004190"/>
    </source>
</evidence>
<evidence type="ECO:0000313" key="9">
    <source>
        <dbReference type="EMBL" id="KLK92179.1"/>
    </source>
</evidence>
<evidence type="ECO:0000259" key="8">
    <source>
        <dbReference type="PROSITE" id="PS50042"/>
    </source>
</evidence>
<evidence type="ECO:0000256" key="2">
    <source>
        <dbReference type="ARBA" id="ARBA00012387"/>
    </source>
</evidence>
<protein>
    <recommendedName>
        <fullName evidence="2">mannose-1-phosphate guanylyltransferase</fullName>
        <ecNumber evidence="2">2.7.7.13</ecNumber>
    </recommendedName>
</protein>
<comment type="catalytic activity">
    <reaction evidence="6">
        <text>alpha-D-mannose 1-phosphate + GTP + H(+) = GDP-alpha-D-mannose + diphosphate</text>
        <dbReference type="Rhea" id="RHEA:15229"/>
        <dbReference type="ChEBI" id="CHEBI:15378"/>
        <dbReference type="ChEBI" id="CHEBI:33019"/>
        <dbReference type="ChEBI" id="CHEBI:37565"/>
        <dbReference type="ChEBI" id="CHEBI:57527"/>
        <dbReference type="ChEBI" id="CHEBI:58409"/>
        <dbReference type="EC" id="2.7.7.13"/>
    </reaction>
</comment>
<dbReference type="OrthoDB" id="9806359at2"/>
<keyword evidence="4" id="KW-0547">Nucleotide-binding</keyword>
<dbReference type="InterPro" id="IPR001538">
    <property type="entry name" value="Man6P_isomerase-2_C"/>
</dbReference>
<dbReference type="PROSITE" id="PS50042">
    <property type="entry name" value="CNMP_BINDING_3"/>
    <property type="match status" value="1"/>
</dbReference>
<sequence length="318" mass="36023">TSYGYIKPGACIQGTDAFHIERFAEKPDAETATTYINDGYLWNSGYFAFRPEVMLAELETYEPDIVEAARAALVRAMTDLDFVRLNREAFQQAPKTSIDYAVMERTSKSGVLPAEFAWSDVGTWDLLWQASDKDVDGNVLRGRVEILEARNSIVHSEGMLTAVIGLDDVVVITHQDAVLVASREKSEQVKDLVALLRTKNQPEADEHIRMYRPWGWYQRIDLGLRFQVKRIYVKPGGRLSLQKHYHRAEHWIVVKGRAEVTVDEKVLVLHENEAAQIPIGSVHRLANPGRIPLEIIEVQVGSYTGEDDIVRIEDSYGR</sequence>
<dbReference type="GO" id="GO:0004475">
    <property type="term" value="F:mannose-1-phosphate guanylyltransferase (GTP) activity"/>
    <property type="evidence" value="ECO:0007669"/>
    <property type="project" value="UniProtKB-EC"/>
</dbReference>
<evidence type="ECO:0000256" key="6">
    <source>
        <dbReference type="ARBA" id="ARBA00047343"/>
    </source>
</evidence>
<dbReference type="PANTHER" id="PTHR46390">
    <property type="entry name" value="MANNOSE-1-PHOSPHATE GUANYLYLTRANSFERASE"/>
    <property type="match status" value="1"/>
</dbReference>
<dbReference type="PANTHER" id="PTHR46390:SF1">
    <property type="entry name" value="MANNOSE-1-PHOSPHATE GUANYLYLTRANSFERASE"/>
    <property type="match status" value="1"/>
</dbReference>
<comment type="similarity">
    <text evidence="1 7">Belongs to the mannose-6-phosphate isomerase type 2 family.</text>
</comment>
<reference evidence="9 10" key="1">
    <citation type="submission" date="2015-05" db="EMBL/GenBank/DDBJ databases">
        <title>Draft genome sequence of Microvirga vignae strain BR3299, a novel nitrogen fixing bacteria isolated from Brazil semi-aired region.</title>
        <authorList>
            <person name="Zilli J.E."/>
            <person name="Passos S.R."/>
            <person name="Leite J."/>
            <person name="Baldani J.I."/>
            <person name="Xavier G.R."/>
            <person name="Rumjaneck N.G."/>
            <person name="Simoes-Araujo J.L."/>
        </authorList>
    </citation>
    <scope>NUCLEOTIDE SEQUENCE [LARGE SCALE GENOMIC DNA]</scope>
    <source>
        <strain evidence="9 10">BR3299</strain>
    </source>
</reference>
<dbReference type="EMBL" id="LCYG01000041">
    <property type="protein sequence ID" value="KLK92179.1"/>
    <property type="molecule type" value="Genomic_DNA"/>
</dbReference>
<dbReference type="FunFam" id="2.60.120.10:FF:000032">
    <property type="entry name" value="Mannose-1-phosphate guanylyltransferase/mannose-6-phosphate isomerase"/>
    <property type="match status" value="1"/>
</dbReference>
<dbReference type="Pfam" id="PF01050">
    <property type="entry name" value="MannoseP_isomer"/>
    <property type="match status" value="1"/>
</dbReference>
<proteinExistence type="inferred from homology"/>
<evidence type="ECO:0000256" key="3">
    <source>
        <dbReference type="ARBA" id="ARBA00022695"/>
    </source>
</evidence>
<dbReference type="Pfam" id="PF00483">
    <property type="entry name" value="NTP_transferase"/>
    <property type="match status" value="1"/>
</dbReference>
<comment type="caution">
    <text evidence="9">The sequence shown here is derived from an EMBL/GenBank/DDBJ whole genome shotgun (WGS) entry which is preliminary data.</text>
</comment>
<keyword evidence="9" id="KW-0808">Transferase</keyword>
<dbReference type="InterPro" id="IPR011051">
    <property type="entry name" value="RmlC_Cupin_sf"/>
</dbReference>
<dbReference type="NCBIfam" id="TIGR01479">
    <property type="entry name" value="GMP_PMI"/>
    <property type="match status" value="1"/>
</dbReference>
<dbReference type="InterPro" id="IPR006375">
    <property type="entry name" value="Man1P_GuaTrfase/Man6P_Isoase"/>
</dbReference>
<dbReference type="InterPro" id="IPR005835">
    <property type="entry name" value="NTP_transferase_dom"/>
</dbReference>
<dbReference type="InterPro" id="IPR051161">
    <property type="entry name" value="Mannose-6P_isomerase_type2"/>
</dbReference>
<dbReference type="InterPro" id="IPR000595">
    <property type="entry name" value="cNMP-bd_dom"/>
</dbReference>
<evidence type="ECO:0000256" key="4">
    <source>
        <dbReference type="ARBA" id="ARBA00022741"/>
    </source>
</evidence>
<dbReference type="Proteomes" id="UP000035489">
    <property type="component" value="Unassembled WGS sequence"/>
</dbReference>
<dbReference type="Gene3D" id="2.60.120.10">
    <property type="entry name" value="Jelly Rolls"/>
    <property type="match status" value="1"/>
</dbReference>